<dbReference type="EMBL" id="AP022610">
    <property type="protein sequence ID" value="BBZ30275.1"/>
    <property type="molecule type" value="Genomic_DNA"/>
</dbReference>
<proteinExistence type="predicted"/>
<protein>
    <recommendedName>
        <fullName evidence="3">DUF3800 domain-containing protein</fullName>
    </recommendedName>
</protein>
<keyword evidence="2" id="KW-1185">Reference proteome</keyword>
<accession>A0A7I7XM72</accession>
<dbReference type="KEGG" id="mmag:MMAD_45700"/>
<dbReference type="Pfam" id="PF12686">
    <property type="entry name" value="DUF3800"/>
    <property type="match status" value="1"/>
</dbReference>
<dbReference type="AlphaFoldDB" id="A0A7I7XM72"/>
<dbReference type="InterPro" id="IPR024524">
    <property type="entry name" value="DUF3800"/>
</dbReference>
<organism evidence="1 2">
    <name type="scientific">Mycolicibacterium madagascariense</name>
    <dbReference type="NCBI Taxonomy" id="212765"/>
    <lineage>
        <taxon>Bacteria</taxon>
        <taxon>Bacillati</taxon>
        <taxon>Actinomycetota</taxon>
        <taxon>Actinomycetes</taxon>
        <taxon>Mycobacteriales</taxon>
        <taxon>Mycobacteriaceae</taxon>
        <taxon>Mycolicibacterium</taxon>
    </lineage>
</organism>
<sequence>MSARPNNLRAVTGVRDRPVGPEFAYVDETGDIGAVANGGSATYTLGCALVPMERWTDSRDCFIDLRRNLKGAYGLKMSQDVKAHHLVGVKSVYRNLGLGDGQVRDIYRRHIDASVQTCSGVAAIVVHKSEIVRSDIEVFETAWEYLLTRLRERSEQRDQPILIVHDDGEADRVRKHLRRFRRTNWQGAGYGSARLLVEDPVSRNSQHSYTIDAPASYNAANSRCSSGVSLRFIRYGRVSAWILPKSLNVTEILSFGTWMLPASRSVRRNS</sequence>
<dbReference type="Proteomes" id="UP000466517">
    <property type="component" value="Chromosome"/>
</dbReference>
<evidence type="ECO:0000313" key="2">
    <source>
        <dbReference type="Proteomes" id="UP000466517"/>
    </source>
</evidence>
<evidence type="ECO:0008006" key="3">
    <source>
        <dbReference type="Google" id="ProtNLM"/>
    </source>
</evidence>
<reference evidence="1 2" key="1">
    <citation type="journal article" date="2019" name="Emerg. Microbes Infect.">
        <title>Comprehensive subspecies identification of 175 nontuberculous mycobacteria species based on 7547 genomic profiles.</title>
        <authorList>
            <person name="Matsumoto Y."/>
            <person name="Kinjo T."/>
            <person name="Motooka D."/>
            <person name="Nabeya D."/>
            <person name="Jung N."/>
            <person name="Uechi K."/>
            <person name="Horii T."/>
            <person name="Iida T."/>
            <person name="Fujita J."/>
            <person name="Nakamura S."/>
        </authorList>
    </citation>
    <scope>NUCLEOTIDE SEQUENCE [LARGE SCALE GENOMIC DNA]</scope>
    <source>
        <strain evidence="1 2">JCM 13574</strain>
    </source>
</reference>
<name>A0A7I7XM72_9MYCO</name>
<gene>
    <name evidence="1" type="ORF">MMAD_45700</name>
</gene>
<evidence type="ECO:0000313" key="1">
    <source>
        <dbReference type="EMBL" id="BBZ30275.1"/>
    </source>
</evidence>